<dbReference type="Proteomes" id="UP000075714">
    <property type="component" value="Unassembled WGS sequence"/>
</dbReference>
<proteinExistence type="predicted"/>
<dbReference type="InterPro" id="IPR011009">
    <property type="entry name" value="Kinase-like_dom_sf"/>
</dbReference>
<dbReference type="GO" id="GO:0005524">
    <property type="term" value="F:ATP binding"/>
    <property type="evidence" value="ECO:0007669"/>
    <property type="project" value="InterPro"/>
</dbReference>
<dbReference type="Gene3D" id="1.10.510.10">
    <property type="entry name" value="Transferase(Phosphotransferase) domain 1"/>
    <property type="match status" value="1"/>
</dbReference>
<sequence>MEISLDEVVENKPSEGAPQGASDAGARVQGEDIASVINVLQDREILQAITEAAISKSLQHPNIVSTYSVEVVPLAVVDGAPSLSITGDAKELTQQAAESSIDDKPLLHVPADSVYKLYIIQEFCDVGSLRAALDAGILGNFATGGVAPLCALTLALDVACGMRHIHDNNIMHGDLSASVRI</sequence>
<evidence type="ECO:0000256" key="1">
    <source>
        <dbReference type="SAM" id="MobiDB-lite"/>
    </source>
</evidence>
<dbReference type="SUPFAM" id="SSF56112">
    <property type="entry name" value="Protein kinase-like (PK-like)"/>
    <property type="match status" value="1"/>
</dbReference>
<dbReference type="GO" id="GO:0005737">
    <property type="term" value="C:cytoplasm"/>
    <property type="evidence" value="ECO:0007669"/>
    <property type="project" value="TreeGrafter"/>
</dbReference>
<evidence type="ECO:0000313" key="3">
    <source>
        <dbReference type="EMBL" id="KXZ45640.1"/>
    </source>
</evidence>
<protein>
    <recommendedName>
        <fullName evidence="2">Protein kinase domain-containing protein</fullName>
    </recommendedName>
</protein>
<dbReference type="GO" id="GO:0004672">
    <property type="term" value="F:protein kinase activity"/>
    <property type="evidence" value="ECO:0007669"/>
    <property type="project" value="InterPro"/>
</dbReference>
<reference evidence="4" key="1">
    <citation type="journal article" date="2016" name="Nat. Commun.">
        <title>The Gonium pectorale genome demonstrates co-option of cell cycle regulation during the evolution of multicellularity.</title>
        <authorList>
            <person name="Hanschen E.R."/>
            <person name="Marriage T.N."/>
            <person name="Ferris P.J."/>
            <person name="Hamaji T."/>
            <person name="Toyoda A."/>
            <person name="Fujiyama A."/>
            <person name="Neme R."/>
            <person name="Noguchi H."/>
            <person name="Minakuchi Y."/>
            <person name="Suzuki M."/>
            <person name="Kawai-Toyooka H."/>
            <person name="Smith D.R."/>
            <person name="Sparks H."/>
            <person name="Anderson J."/>
            <person name="Bakaric R."/>
            <person name="Luria V."/>
            <person name="Karger A."/>
            <person name="Kirschner M.W."/>
            <person name="Durand P.M."/>
            <person name="Michod R.E."/>
            <person name="Nozaki H."/>
            <person name="Olson B.J."/>
        </authorList>
    </citation>
    <scope>NUCLEOTIDE SEQUENCE [LARGE SCALE GENOMIC DNA]</scope>
    <source>
        <strain evidence="4">NIES-2863</strain>
    </source>
</reference>
<accession>A0A150G8F3</accession>
<dbReference type="Pfam" id="PF07714">
    <property type="entry name" value="PK_Tyr_Ser-Thr"/>
    <property type="match status" value="1"/>
</dbReference>
<dbReference type="GO" id="GO:0007165">
    <property type="term" value="P:signal transduction"/>
    <property type="evidence" value="ECO:0007669"/>
    <property type="project" value="TreeGrafter"/>
</dbReference>
<gene>
    <name evidence="3" type="ORF">GPECTOR_52g40</name>
</gene>
<dbReference type="PROSITE" id="PS50011">
    <property type="entry name" value="PROTEIN_KINASE_DOM"/>
    <property type="match status" value="1"/>
</dbReference>
<dbReference type="InterPro" id="IPR001245">
    <property type="entry name" value="Ser-Thr/Tyr_kinase_cat_dom"/>
</dbReference>
<keyword evidence="4" id="KW-1185">Reference proteome</keyword>
<feature type="domain" description="Protein kinase" evidence="2">
    <location>
        <begin position="1"/>
        <end position="181"/>
    </location>
</feature>
<name>A0A150G8F3_GONPE</name>
<feature type="region of interest" description="Disordered" evidence="1">
    <location>
        <begin position="1"/>
        <end position="25"/>
    </location>
</feature>
<comment type="caution">
    <text evidence="3">The sequence shown here is derived from an EMBL/GenBank/DDBJ whole genome shotgun (WGS) entry which is preliminary data.</text>
</comment>
<dbReference type="OrthoDB" id="558132at2759"/>
<dbReference type="EMBL" id="LSYV01000053">
    <property type="protein sequence ID" value="KXZ45640.1"/>
    <property type="molecule type" value="Genomic_DNA"/>
</dbReference>
<dbReference type="AlphaFoldDB" id="A0A150G8F3"/>
<evidence type="ECO:0000313" key="4">
    <source>
        <dbReference type="Proteomes" id="UP000075714"/>
    </source>
</evidence>
<evidence type="ECO:0000259" key="2">
    <source>
        <dbReference type="PROSITE" id="PS50011"/>
    </source>
</evidence>
<dbReference type="InterPro" id="IPR000719">
    <property type="entry name" value="Prot_kinase_dom"/>
</dbReference>
<dbReference type="InterPro" id="IPR050167">
    <property type="entry name" value="Ser_Thr_protein_kinase"/>
</dbReference>
<organism evidence="3 4">
    <name type="scientific">Gonium pectorale</name>
    <name type="common">Green alga</name>
    <dbReference type="NCBI Taxonomy" id="33097"/>
    <lineage>
        <taxon>Eukaryota</taxon>
        <taxon>Viridiplantae</taxon>
        <taxon>Chlorophyta</taxon>
        <taxon>core chlorophytes</taxon>
        <taxon>Chlorophyceae</taxon>
        <taxon>CS clade</taxon>
        <taxon>Chlamydomonadales</taxon>
        <taxon>Volvocaceae</taxon>
        <taxon>Gonium</taxon>
    </lineage>
</organism>
<dbReference type="PANTHER" id="PTHR23257">
    <property type="entry name" value="SERINE-THREONINE PROTEIN KINASE"/>
    <property type="match status" value="1"/>
</dbReference>